<dbReference type="AlphaFoldDB" id="A4RXA2"/>
<dbReference type="OrthoDB" id="498272at2759"/>
<dbReference type="InterPro" id="IPR050231">
    <property type="entry name" value="Iron_ascorbate_oxido_reductase"/>
</dbReference>
<evidence type="ECO:0000256" key="1">
    <source>
        <dbReference type="RuleBase" id="RU003682"/>
    </source>
</evidence>
<dbReference type="PROSITE" id="PS51471">
    <property type="entry name" value="FE2OG_OXY"/>
    <property type="match status" value="1"/>
</dbReference>
<dbReference type="SUPFAM" id="SSF51197">
    <property type="entry name" value="Clavaminate synthase-like"/>
    <property type="match status" value="1"/>
</dbReference>
<reference evidence="3 4" key="1">
    <citation type="journal article" date="2007" name="Proc. Natl. Acad. Sci. U.S.A.">
        <title>The tiny eukaryote Ostreococcus provides genomic insights into the paradox of plankton speciation.</title>
        <authorList>
            <person name="Palenik B."/>
            <person name="Grimwood J."/>
            <person name="Aerts A."/>
            <person name="Rouze P."/>
            <person name="Salamov A."/>
            <person name="Putnam N."/>
            <person name="Dupont C."/>
            <person name="Jorgensen R."/>
            <person name="Derelle E."/>
            <person name="Rombauts S."/>
            <person name="Zhou K."/>
            <person name="Otillar R."/>
            <person name="Merchant S.S."/>
            <person name="Podell S."/>
            <person name="Gaasterland T."/>
            <person name="Napoli C."/>
            <person name="Gendler K."/>
            <person name="Manuell A."/>
            <person name="Tai V."/>
            <person name="Vallon O."/>
            <person name="Piganeau G."/>
            <person name="Jancek S."/>
            <person name="Heijde M."/>
            <person name="Jabbari K."/>
            <person name="Bowler C."/>
            <person name="Lohr M."/>
            <person name="Robbens S."/>
            <person name="Werner G."/>
            <person name="Dubchak I."/>
            <person name="Pazour G.J."/>
            <person name="Ren Q."/>
            <person name="Paulsen I."/>
            <person name="Delwiche C."/>
            <person name="Schmutz J."/>
            <person name="Rokhsar D."/>
            <person name="Van de Peer Y."/>
            <person name="Moreau H."/>
            <person name="Grigoriev I.V."/>
        </authorList>
    </citation>
    <scope>NUCLEOTIDE SEQUENCE [LARGE SCALE GENOMIC DNA]</scope>
    <source>
        <strain evidence="3 4">CCE9901</strain>
    </source>
</reference>
<dbReference type="Proteomes" id="UP000001568">
    <property type="component" value="Chromosome 5"/>
</dbReference>
<gene>
    <name evidence="3" type="ORF">OSTLU_31624</name>
</gene>
<dbReference type="KEGG" id="olu:OSTLU_31624"/>
<dbReference type="Gene3D" id="2.60.120.330">
    <property type="entry name" value="B-lactam Antibiotic, Isopenicillin N Synthase, Chain"/>
    <property type="match status" value="1"/>
</dbReference>
<keyword evidence="1" id="KW-0408">Iron</keyword>
<accession>A4RXA2</accession>
<dbReference type="Pfam" id="PF03171">
    <property type="entry name" value="2OG-FeII_Oxy"/>
    <property type="match status" value="1"/>
</dbReference>
<name>A4RXA2_OSTLU</name>
<dbReference type="HOGENOM" id="CLU_790726_0_0_1"/>
<proteinExistence type="inferred from homology"/>
<sequence length="381" mass="43182">MPAAREDAASEYPVIDVGPLLSAGDPNEDVRFILARRREVGRALLAACERFGFFSIVCTIQKESIPWADVVDLLTLNTRDDLPDDFLWEYARHDRSEGCLIEGKDLTFAHVDAWFSQKQADKDAYAMTNGRGYQRIGENVTNGRRDQHEAIDFYRPCAVSDGGLRAPHPYIGPNDLNERVDRYAKGMTRIGKYILRALLGAIRKEYLHYRIADDFTEDILEDDIAGCPFWILRLINSPGCDSDGEKTSCGWHTDYGLLTFIHATHPGLQIEVSGKIIDVPHHPEHMVCNVGEMLQLFTDDSLKATRHRVVRKPSDENCARPRISIAFFYEPNYDAVISNRHLTDQSALESGYSSPREVRYADFLRQKVATNFAKVDEDPRA</sequence>
<keyword evidence="1" id="KW-0479">Metal-binding</keyword>
<comment type="similarity">
    <text evidence="1">Belongs to the iron/ascorbate-dependent oxidoreductase family.</text>
</comment>
<dbReference type="GO" id="GO:0046872">
    <property type="term" value="F:metal ion binding"/>
    <property type="evidence" value="ECO:0007669"/>
    <property type="project" value="UniProtKB-KW"/>
</dbReference>
<dbReference type="GeneID" id="5001701"/>
<dbReference type="OMA" id="FANLMEH"/>
<dbReference type="InterPro" id="IPR044861">
    <property type="entry name" value="IPNS-like_FE2OG_OXY"/>
</dbReference>
<keyword evidence="4" id="KW-1185">Reference proteome</keyword>
<dbReference type="EMBL" id="CP000585">
    <property type="protein sequence ID" value="ABO96255.1"/>
    <property type="molecule type" value="Genomic_DNA"/>
</dbReference>
<dbReference type="PANTHER" id="PTHR47990">
    <property type="entry name" value="2-OXOGLUTARATE (2OG) AND FE(II)-DEPENDENT OXYGENASE SUPERFAMILY PROTEIN-RELATED"/>
    <property type="match status" value="1"/>
</dbReference>
<evidence type="ECO:0000313" key="4">
    <source>
        <dbReference type="Proteomes" id="UP000001568"/>
    </source>
</evidence>
<dbReference type="eggNOG" id="KOG0143">
    <property type="taxonomic scope" value="Eukaryota"/>
</dbReference>
<protein>
    <recommendedName>
        <fullName evidence="2">Fe2OG dioxygenase domain-containing protein</fullName>
    </recommendedName>
</protein>
<organism evidence="3 4">
    <name type="scientific">Ostreococcus lucimarinus (strain CCE9901)</name>
    <dbReference type="NCBI Taxonomy" id="436017"/>
    <lineage>
        <taxon>Eukaryota</taxon>
        <taxon>Viridiplantae</taxon>
        <taxon>Chlorophyta</taxon>
        <taxon>Mamiellophyceae</taxon>
        <taxon>Mamiellales</taxon>
        <taxon>Bathycoccaceae</taxon>
        <taxon>Ostreococcus</taxon>
    </lineage>
</organism>
<evidence type="ECO:0000259" key="2">
    <source>
        <dbReference type="PROSITE" id="PS51471"/>
    </source>
</evidence>
<dbReference type="InterPro" id="IPR005123">
    <property type="entry name" value="Oxoglu/Fe-dep_dioxygenase_dom"/>
</dbReference>
<dbReference type="InterPro" id="IPR027443">
    <property type="entry name" value="IPNS-like_sf"/>
</dbReference>
<evidence type="ECO:0000313" key="3">
    <source>
        <dbReference type="EMBL" id="ABO96255.1"/>
    </source>
</evidence>
<keyword evidence="1" id="KW-0560">Oxidoreductase</keyword>
<feature type="domain" description="Fe2OG dioxygenase" evidence="2">
    <location>
        <begin position="227"/>
        <end position="331"/>
    </location>
</feature>
<dbReference type="RefSeq" id="XP_001417962.1">
    <property type="nucleotide sequence ID" value="XM_001417925.1"/>
</dbReference>
<dbReference type="Gramene" id="ABO96255">
    <property type="protein sequence ID" value="ABO96255"/>
    <property type="gene ID" value="OSTLU_31624"/>
</dbReference>
<dbReference type="GO" id="GO:0016491">
    <property type="term" value="F:oxidoreductase activity"/>
    <property type="evidence" value="ECO:0007669"/>
    <property type="project" value="UniProtKB-KW"/>
</dbReference>